<protein>
    <submittedName>
        <fullName evidence="2">Uncharacterized protein</fullName>
    </submittedName>
</protein>
<dbReference type="OrthoDB" id="413313at2759"/>
<accession>A0A9N9XTB9</accession>
<dbReference type="Proteomes" id="UP001153712">
    <property type="component" value="Chromosome 9"/>
</dbReference>
<keyword evidence="1" id="KW-1133">Transmembrane helix</keyword>
<evidence type="ECO:0000313" key="2">
    <source>
        <dbReference type="EMBL" id="CAG9865418.1"/>
    </source>
</evidence>
<dbReference type="GO" id="GO:0005615">
    <property type="term" value="C:extracellular space"/>
    <property type="evidence" value="ECO:0007669"/>
    <property type="project" value="TreeGrafter"/>
</dbReference>
<reference evidence="2" key="1">
    <citation type="submission" date="2022-01" db="EMBL/GenBank/DDBJ databases">
        <authorList>
            <person name="King R."/>
        </authorList>
    </citation>
    <scope>NUCLEOTIDE SEQUENCE</scope>
</reference>
<dbReference type="FunFam" id="3.40.720.10:FF:000017">
    <property type="entry name" value="Predicted protein"/>
    <property type="match status" value="1"/>
</dbReference>
<name>A0A9N9XTB9_PHYSR</name>
<organism evidence="2 3">
    <name type="scientific">Phyllotreta striolata</name>
    <name type="common">Striped flea beetle</name>
    <name type="synonym">Crioceris striolata</name>
    <dbReference type="NCBI Taxonomy" id="444603"/>
    <lineage>
        <taxon>Eukaryota</taxon>
        <taxon>Metazoa</taxon>
        <taxon>Ecdysozoa</taxon>
        <taxon>Arthropoda</taxon>
        <taxon>Hexapoda</taxon>
        <taxon>Insecta</taxon>
        <taxon>Pterygota</taxon>
        <taxon>Neoptera</taxon>
        <taxon>Endopterygota</taxon>
        <taxon>Coleoptera</taxon>
        <taxon>Polyphaga</taxon>
        <taxon>Cucujiformia</taxon>
        <taxon>Chrysomeloidea</taxon>
        <taxon>Chrysomelidae</taxon>
        <taxon>Galerucinae</taxon>
        <taxon>Alticini</taxon>
        <taxon>Phyllotreta</taxon>
    </lineage>
</organism>
<dbReference type="PANTHER" id="PTHR10974:SF9">
    <property type="entry name" value="DUF229 DOMAIN CONTAINING PROTEIN-RELATED"/>
    <property type="match status" value="1"/>
</dbReference>
<keyword evidence="3" id="KW-1185">Reference proteome</keyword>
<keyword evidence="1" id="KW-0472">Membrane</keyword>
<dbReference type="Gene3D" id="3.40.720.10">
    <property type="entry name" value="Alkaline Phosphatase, subunit A"/>
    <property type="match status" value="1"/>
</dbReference>
<dbReference type="Pfam" id="PF02995">
    <property type="entry name" value="DUF229"/>
    <property type="match status" value="1"/>
</dbReference>
<gene>
    <name evidence="2" type="ORF">PHYEVI_LOCUS11653</name>
</gene>
<dbReference type="SUPFAM" id="SSF53649">
    <property type="entry name" value="Alkaline phosphatase-like"/>
    <property type="match status" value="1"/>
</dbReference>
<dbReference type="PANTHER" id="PTHR10974">
    <property type="entry name" value="FI08016P-RELATED"/>
    <property type="match status" value="1"/>
</dbReference>
<dbReference type="CDD" id="cd16021">
    <property type="entry name" value="ALP_like"/>
    <property type="match status" value="1"/>
</dbReference>
<evidence type="ECO:0000256" key="1">
    <source>
        <dbReference type="SAM" id="Phobius"/>
    </source>
</evidence>
<feature type="transmembrane region" description="Helical" evidence="1">
    <location>
        <begin position="12"/>
        <end position="29"/>
    </location>
</feature>
<dbReference type="InterPro" id="IPR004245">
    <property type="entry name" value="DUF229"/>
</dbReference>
<dbReference type="AlphaFoldDB" id="A0A9N9XTB9"/>
<keyword evidence="1" id="KW-0812">Transmembrane</keyword>
<dbReference type="InterPro" id="IPR017850">
    <property type="entry name" value="Alkaline_phosphatase_core_sf"/>
</dbReference>
<evidence type="ECO:0000313" key="3">
    <source>
        <dbReference type="Proteomes" id="UP001153712"/>
    </source>
</evidence>
<proteinExistence type="predicted"/>
<sequence>MQNKSQIPHKKICLTAFIVSCLILSIFYYDETLLHASIPYAAFITWDARNQTSFTEKTQLNTTTSTPSTTITIDSNTTAASITFKETSTASVESSSTATTASKSKYLVSSAKCKIPDFQPFNKEARRFYKKRKYQSCSSKKRLTSVTVADRNATLFVEDSVVPSYSSSGVKCCYSYVTRAPNPKDPDGKIKLSQCKNFDSNVTVTSDPVYVKCLDSKTGRKTYENVHSFILIDDKVRAKLNKTSNTAEPMGVLLVGVDSISRLNFVRSLPKSHAFVERHGWIPLKGYNKIDDNTYPNLMGILTGFNNTRAYAVCQPTVVGKLDACPLLWYDFAEAGYVTAYAEDEGAINTFNYRKKGFVRPPVDYYYRPYVLATEKLKKVSKDGMTYCTGAETAGERILKVAEEFAVRFRGYPNFGLFWMNSFSHNDLNSPSGMDDRLAEFLDSLTKSGVTNTSLVIFFSDHGIRFGPIRKTLTGWLEERLPFIYVSFPPAFSRLHRREHANFVSNVHRLTSPYDLHLTLRHVLELGGAPGGRGAEGCPTCRSLFEPAAGDRSCAEAGIAQHWCTCSDFRESRVSGKAAAALADFALKAIRGIVGASSEGRLCADFAARKVVNVRLSTGDGGGRKFAVFHVETEPMAVFESTVSYVGDVAAARFTLSGDISRLDRYNEHSQCVRDAYLKKYCYCRGGGSR</sequence>
<dbReference type="EMBL" id="OU900102">
    <property type="protein sequence ID" value="CAG9865418.1"/>
    <property type="molecule type" value="Genomic_DNA"/>
</dbReference>